<protein>
    <submittedName>
        <fullName evidence="2">Uncharacterized protein</fullName>
    </submittedName>
</protein>
<dbReference type="EMBL" id="OIVN01001029">
    <property type="protein sequence ID" value="SPC88909.1"/>
    <property type="molecule type" value="Genomic_DNA"/>
</dbReference>
<feature type="compositionally biased region" description="Low complexity" evidence="1">
    <location>
        <begin position="95"/>
        <end position="111"/>
    </location>
</feature>
<gene>
    <name evidence="2" type="ORF">FSB_LOCUS16791</name>
</gene>
<reference evidence="2" key="1">
    <citation type="submission" date="2018-02" db="EMBL/GenBank/DDBJ databases">
        <authorList>
            <person name="Cohen D.B."/>
            <person name="Kent A.D."/>
        </authorList>
    </citation>
    <scope>NUCLEOTIDE SEQUENCE</scope>
</reference>
<organism evidence="2">
    <name type="scientific">Fagus sylvatica</name>
    <name type="common">Beechnut</name>
    <dbReference type="NCBI Taxonomy" id="28930"/>
    <lineage>
        <taxon>Eukaryota</taxon>
        <taxon>Viridiplantae</taxon>
        <taxon>Streptophyta</taxon>
        <taxon>Embryophyta</taxon>
        <taxon>Tracheophyta</taxon>
        <taxon>Spermatophyta</taxon>
        <taxon>Magnoliopsida</taxon>
        <taxon>eudicotyledons</taxon>
        <taxon>Gunneridae</taxon>
        <taxon>Pentapetalae</taxon>
        <taxon>rosids</taxon>
        <taxon>fabids</taxon>
        <taxon>Fagales</taxon>
        <taxon>Fagaceae</taxon>
        <taxon>Fagus</taxon>
    </lineage>
</organism>
<sequence>MVEGTAWLELEPLVTEAIPLGSYNQFRRARGDLREIEKPKIDNAKSLQVLKRERESERGHLFNAVVDNDGIGRMRVVTPFVRTHSLLHELSLSSSGSLSPLRRFPTPTEPTTPHHRSTPSNLPSRNPLPQQNPTPSLGQSATTGPLHTDPLPWFFSVNPKLRHILQSPILIANEARMDSGRPVPRTMRSKLLGSIGGYDEASSLMVARVMDLLTGLGW</sequence>
<dbReference type="AlphaFoldDB" id="A0A2N9FPN2"/>
<feature type="region of interest" description="Disordered" evidence="1">
    <location>
        <begin position="95"/>
        <end position="143"/>
    </location>
</feature>
<feature type="compositionally biased region" description="Polar residues" evidence="1">
    <location>
        <begin position="121"/>
        <end position="143"/>
    </location>
</feature>
<name>A0A2N9FPN2_FAGSY</name>
<accession>A0A2N9FPN2</accession>
<evidence type="ECO:0000256" key="1">
    <source>
        <dbReference type="SAM" id="MobiDB-lite"/>
    </source>
</evidence>
<proteinExistence type="predicted"/>
<evidence type="ECO:0000313" key="2">
    <source>
        <dbReference type="EMBL" id="SPC88909.1"/>
    </source>
</evidence>